<evidence type="ECO:0000313" key="1">
    <source>
        <dbReference type="EMBL" id="KAG5277967.1"/>
    </source>
</evidence>
<organism evidence="1 2">
    <name type="scientific">Alosa alosa</name>
    <name type="common">allis shad</name>
    <dbReference type="NCBI Taxonomy" id="278164"/>
    <lineage>
        <taxon>Eukaryota</taxon>
        <taxon>Metazoa</taxon>
        <taxon>Chordata</taxon>
        <taxon>Craniata</taxon>
        <taxon>Vertebrata</taxon>
        <taxon>Euteleostomi</taxon>
        <taxon>Actinopterygii</taxon>
        <taxon>Neopterygii</taxon>
        <taxon>Teleostei</taxon>
        <taxon>Clupei</taxon>
        <taxon>Clupeiformes</taxon>
        <taxon>Clupeoidei</taxon>
        <taxon>Clupeidae</taxon>
        <taxon>Alosa</taxon>
    </lineage>
</organism>
<dbReference type="AlphaFoldDB" id="A0AAV6GVN3"/>
<sequence length="69" mass="7682">MLALHSSVSLCQITRPPHAAEKTESESHTPVHTHECEDATEILICVFHSYITAFIIHGNDHAVTELHSH</sequence>
<gene>
    <name evidence="1" type="ORF">AALO_G00093380</name>
</gene>
<dbReference type="EMBL" id="JADWDJ010000007">
    <property type="protein sequence ID" value="KAG5277967.1"/>
    <property type="molecule type" value="Genomic_DNA"/>
</dbReference>
<comment type="caution">
    <text evidence="1">The sequence shown here is derived from an EMBL/GenBank/DDBJ whole genome shotgun (WGS) entry which is preliminary data.</text>
</comment>
<name>A0AAV6GVN3_9TELE</name>
<reference evidence="1" key="1">
    <citation type="submission" date="2020-10" db="EMBL/GenBank/DDBJ databases">
        <title>Chromosome-scale genome assembly of the Allis shad, Alosa alosa.</title>
        <authorList>
            <person name="Margot Z."/>
            <person name="Christophe K."/>
            <person name="Cabau C."/>
            <person name="Louis A."/>
            <person name="Berthelot C."/>
            <person name="Parey E."/>
            <person name="Roest Crollius H."/>
            <person name="Montfort J."/>
            <person name="Robinson-Rechavi M."/>
            <person name="Bucao C."/>
            <person name="Bouchez O."/>
            <person name="Gislard M."/>
            <person name="Lluch J."/>
            <person name="Milhes M."/>
            <person name="Lampietro C."/>
            <person name="Lopez Roques C."/>
            <person name="Donnadieu C."/>
            <person name="Braasch I."/>
            <person name="Desvignes T."/>
            <person name="Postlethwait J."/>
            <person name="Bobe J."/>
            <person name="Guiguen Y."/>
        </authorList>
    </citation>
    <scope>NUCLEOTIDE SEQUENCE</scope>
    <source>
        <strain evidence="1">M-15738</strain>
        <tissue evidence="1">Blood</tissue>
    </source>
</reference>
<proteinExistence type="predicted"/>
<accession>A0AAV6GVN3</accession>
<evidence type="ECO:0000313" key="2">
    <source>
        <dbReference type="Proteomes" id="UP000823561"/>
    </source>
</evidence>
<protein>
    <submittedName>
        <fullName evidence="1">Uncharacterized protein</fullName>
    </submittedName>
</protein>
<dbReference type="Proteomes" id="UP000823561">
    <property type="component" value="Chromosome 7"/>
</dbReference>
<keyword evidence="2" id="KW-1185">Reference proteome</keyword>